<comment type="caution">
    <text evidence="6">The sequence shown here is derived from an EMBL/GenBank/DDBJ whole genome shotgun (WGS) entry which is preliminary data.</text>
</comment>
<evidence type="ECO:0000256" key="1">
    <source>
        <dbReference type="ARBA" id="ARBA00010466"/>
    </source>
</evidence>
<dbReference type="InterPro" id="IPR037171">
    <property type="entry name" value="NagB/RpiA_transferase-like"/>
</dbReference>
<dbReference type="EMBL" id="JAOCZP010000009">
    <property type="protein sequence ID" value="MCT7377821.1"/>
    <property type="molecule type" value="Genomic_DNA"/>
</dbReference>
<reference evidence="6 7" key="1">
    <citation type="submission" date="2022-09" db="EMBL/GenBank/DDBJ databases">
        <title>Chelativorans salina sp. nov., a novel slightly halophilic bacterium isolated from a saline lake sediment enrichment.</title>
        <authorList>
            <person name="Gao L."/>
            <person name="Fang B.-Z."/>
            <person name="Li W.-J."/>
        </authorList>
    </citation>
    <scope>NUCLEOTIDE SEQUENCE [LARGE SCALE GENOMIC DNA]</scope>
    <source>
        <strain evidence="6 7">EGI FJ00035</strain>
    </source>
</reference>
<feature type="domain" description="Sugar-binding" evidence="5">
    <location>
        <begin position="67"/>
        <end position="322"/>
    </location>
</feature>
<evidence type="ECO:0000256" key="4">
    <source>
        <dbReference type="ARBA" id="ARBA00023163"/>
    </source>
</evidence>
<dbReference type="SUPFAM" id="SSF100950">
    <property type="entry name" value="NagB/RpiA/CoA transferase-like"/>
    <property type="match status" value="1"/>
</dbReference>
<dbReference type="InterPro" id="IPR036388">
    <property type="entry name" value="WH-like_DNA-bd_sf"/>
</dbReference>
<dbReference type="InterPro" id="IPR007324">
    <property type="entry name" value="Sugar-bd_dom_put"/>
</dbReference>
<dbReference type="PANTHER" id="PTHR34294:SF1">
    <property type="entry name" value="TRANSCRIPTIONAL REGULATOR LSRR"/>
    <property type="match status" value="1"/>
</dbReference>
<keyword evidence="4" id="KW-0804">Transcription</keyword>
<evidence type="ECO:0000313" key="7">
    <source>
        <dbReference type="Proteomes" id="UP001320831"/>
    </source>
</evidence>
<evidence type="ECO:0000256" key="2">
    <source>
        <dbReference type="ARBA" id="ARBA00023015"/>
    </source>
</evidence>
<dbReference type="Pfam" id="PF04198">
    <property type="entry name" value="Sugar-bind"/>
    <property type="match status" value="1"/>
</dbReference>
<dbReference type="RefSeq" id="WP_260906515.1">
    <property type="nucleotide sequence ID" value="NZ_JAOCZP010000009.1"/>
</dbReference>
<gene>
    <name evidence="6" type="ORF">N5A92_22620</name>
</gene>
<evidence type="ECO:0000256" key="3">
    <source>
        <dbReference type="ARBA" id="ARBA00023125"/>
    </source>
</evidence>
<sequence length="329" mass="35689">MKDLMVEEATPPDEEAHFLARVAWHYYVEGINQQAVADRLATNRLRINQALRDARREGVVRISIESPFLRSVELEAQMRERFGLERVRIVPSPKDKTKVQTTVGAALAMELSPLLADTSVKRFGLSWGMTIYNASRFLRPTARPDLEFVSLLGGLSQGSDVNSFDIVKAFASQFDAQRTYFTAPIYAPSKAARDAIIDTEFFDDVFERIRSVDACALGTGDMSRDSLLIRYALPSDVSIEELIEAGAVGDIQGQFLNARGELVDHPINDRIIGIGAADVGRIGNAILAAGGPGKIPIIRAALLTGAFVGLVTDEATAEGVLAGLEPAEG</sequence>
<comment type="similarity">
    <text evidence="1">Belongs to the SorC transcriptional regulatory family.</text>
</comment>
<dbReference type="InterPro" id="IPR051054">
    <property type="entry name" value="SorC_transcr_regulators"/>
</dbReference>
<name>A0ABT2LTX5_9HYPH</name>
<evidence type="ECO:0000313" key="6">
    <source>
        <dbReference type="EMBL" id="MCT7377821.1"/>
    </source>
</evidence>
<keyword evidence="7" id="KW-1185">Reference proteome</keyword>
<dbReference type="Proteomes" id="UP001320831">
    <property type="component" value="Unassembled WGS sequence"/>
</dbReference>
<dbReference type="PANTHER" id="PTHR34294">
    <property type="entry name" value="TRANSCRIPTIONAL REGULATOR-RELATED"/>
    <property type="match status" value="1"/>
</dbReference>
<proteinExistence type="inferred from homology"/>
<keyword evidence="2" id="KW-0805">Transcription regulation</keyword>
<accession>A0ABT2LTX5</accession>
<evidence type="ECO:0000259" key="5">
    <source>
        <dbReference type="Pfam" id="PF04198"/>
    </source>
</evidence>
<dbReference type="Gene3D" id="3.40.50.1360">
    <property type="match status" value="1"/>
</dbReference>
<dbReference type="Gene3D" id="1.10.10.10">
    <property type="entry name" value="Winged helix-like DNA-binding domain superfamily/Winged helix DNA-binding domain"/>
    <property type="match status" value="1"/>
</dbReference>
<keyword evidence="3" id="KW-0238">DNA-binding</keyword>
<organism evidence="6 7">
    <name type="scientific">Chelativorans salis</name>
    <dbReference type="NCBI Taxonomy" id="2978478"/>
    <lineage>
        <taxon>Bacteria</taxon>
        <taxon>Pseudomonadati</taxon>
        <taxon>Pseudomonadota</taxon>
        <taxon>Alphaproteobacteria</taxon>
        <taxon>Hyphomicrobiales</taxon>
        <taxon>Phyllobacteriaceae</taxon>
        <taxon>Chelativorans</taxon>
    </lineage>
</organism>
<protein>
    <submittedName>
        <fullName evidence="6">Transcriptional regulator</fullName>
    </submittedName>
</protein>